<comment type="subunit">
    <text evidence="3 8">Homodimer.</text>
</comment>
<evidence type="ECO:0000313" key="10">
    <source>
        <dbReference type="EMBL" id="PWJ73090.1"/>
    </source>
</evidence>
<keyword evidence="11" id="KW-1185">Reference proteome</keyword>
<dbReference type="GO" id="GO:0030170">
    <property type="term" value="F:pyridoxal phosphate binding"/>
    <property type="evidence" value="ECO:0007669"/>
    <property type="project" value="InterPro"/>
</dbReference>
<evidence type="ECO:0000259" key="9">
    <source>
        <dbReference type="Pfam" id="PF00155"/>
    </source>
</evidence>
<dbReference type="SUPFAM" id="SSF53383">
    <property type="entry name" value="PLP-dependent transferases"/>
    <property type="match status" value="1"/>
</dbReference>
<comment type="caution">
    <text evidence="10">The sequence shown here is derived from an EMBL/GenBank/DDBJ whole genome shotgun (WGS) entry which is preliminary data.</text>
</comment>
<comment type="catalytic activity">
    <reaction evidence="7 8">
        <text>L-histidinol phosphate + 2-oxoglutarate = 3-(imidazol-4-yl)-2-oxopropyl phosphate + L-glutamate</text>
        <dbReference type="Rhea" id="RHEA:23744"/>
        <dbReference type="ChEBI" id="CHEBI:16810"/>
        <dbReference type="ChEBI" id="CHEBI:29985"/>
        <dbReference type="ChEBI" id="CHEBI:57766"/>
        <dbReference type="ChEBI" id="CHEBI:57980"/>
        <dbReference type="EC" id="2.6.1.9"/>
    </reaction>
</comment>
<dbReference type="EC" id="2.6.1.9" evidence="8"/>
<dbReference type="InterPro" id="IPR005861">
    <property type="entry name" value="HisP_aminotrans"/>
</dbReference>
<evidence type="ECO:0000256" key="6">
    <source>
        <dbReference type="ARBA" id="ARBA00022898"/>
    </source>
</evidence>
<evidence type="ECO:0000256" key="1">
    <source>
        <dbReference type="ARBA" id="ARBA00001933"/>
    </source>
</evidence>
<dbReference type="CDD" id="cd00609">
    <property type="entry name" value="AAT_like"/>
    <property type="match status" value="1"/>
</dbReference>
<dbReference type="PANTHER" id="PTHR43643:SF3">
    <property type="entry name" value="HISTIDINOL-PHOSPHATE AMINOTRANSFERASE"/>
    <property type="match status" value="1"/>
</dbReference>
<sequence>MKAWEKNVRTVVPYVPGEQPNQPGMIKLNTNENPYPPAPGVASALREMDAEALRLYPDPAASDLTGALAERYGLEEDQVFVGVGSDDVLAMAFMTFFHSGRPILFPDITYSFYDVWADLLRIPYECQPLDENFNIVKENYKKYNGGVIFPNPNAPTGIAQDLTDIEYIIQQNQDVVVIVDEAYIDFGGESAVSLIDKYDNLLVVQTFSKSRSMAGMRIGFAMGNKSLIKYLNDVKYSFNSYTMDRTALVLGVEAVKDEAYFQETTEKIIQTREWTKRELKKLGFHFADSCANFLFVTHEKYLARDLFEALKQKRIYVRYFNKPRIDNFLRITIGTGQEMQALVDFLKAYTAQ</sequence>
<proteinExistence type="inferred from homology"/>
<feature type="modified residue" description="N6-(pyridoxal phosphate)lysine" evidence="8">
    <location>
        <position position="209"/>
    </location>
</feature>
<dbReference type="InterPro" id="IPR004839">
    <property type="entry name" value="Aminotransferase_I/II_large"/>
</dbReference>
<organism evidence="10 11">
    <name type="scientific">Murimonas intestini</name>
    <dbReference type="NCBI Taxonomy" id="1337051"/>
    <lineage>
        <taxon>Bacteria</taxon>
        <taxon>Bacillati</taxon>
        <taxon>Bacillota</taxon>
        <taxon>Clostridia</taxon>
        <taxon>Lachnospirales</taxon>
        <taxon>Lachnospiraceae</taxon>
        <taxon>Murimonas</taxon>
    </lineage>
</organism>
<dbReference type="InterPro" id="IPR015421">
    <property type="entry name" value="PyrdxlP-dep_Trfase_major"/>
</dbReference>
<dbReference type="GO" id="GO:0004400">
    <property type="term" value="F:histidinol-phosphate transaminase activity"/>
    <property type="evidence" value="ECO:0007669"/>
    <property type="project" value="UniProtKB-UniRule"/>
</dbReference>
<evidence type="ECO:0000256" key="5">
    <source>
        <dbReference type="ARBA" id="ARBA00022679"/>
    </source>
</evidence>
<keyword evidence="6 8" id="KW-0663">Pyridoxal phosphate</keyword>
<dbReference type="InterPro" id="IPR001917">
    <property type="entry name" value="Aminotrans_II_pyridoxalP_BS"/>
</dbReference>
<reference evidence="10 11" key="1">
    <citation type="submission" date="2018-05" db="EMBL/GenBank/DDBJ databases">
        <authorList>
            <person name="Goeker M."/>
            <person name="Huntemann M."/>
            <person name="Clum A."/>
            <person name="Pillay M."/>
            <person name="Palaniappan K."/>
            <person name="Varghese N."/>
            <person name="Mikhailova N."/>
            <person name="Stamatis D."/>
            <person name="Reddy T."/>
            <person name="Daum C."/>
            <person name="Shapiro N."/>
            <person name="Ivanova N."/>
            <person name="Kyrpides N."/>
            <person name="Woyke T."/>
        </authorList>
    </citation>
    <scope>NUCLEOTIDE SEQUENCE [LARGE SCALE GENOMIC DNA]</scope>
    <source>
        <strain evidence="10 11">DSM 26524</strain>
    </source>
</reference>
<accession>A0AB73T034</accession>
<evidence type="ECO:0000256" key="8">
    <source>
        <dbReference type="HAMAP-Rule" id="MF_01023"/>
    </source>
</evidence>
<evidence type="ECO:0000256" key="2">
    <source>
        <dbReference type="ARBA" id="ARBA00005011"/>
    </source>
</evidence>
<keyword evidence="4 8" id="KW-0032">Aminotransferase</keyword>
<dbReference type="Gene3D" id="3.40.640.10">
    <property type="entry name" value="Type I PLP-dependent aspartate aminotransferase-like (Major domain)"/>
    <property type="match status" value="1"/>
</dbReference>
<evidence type="ECO:0000256" key="4">
    <source>
        <dbReference type="ARBA" id="ARBA00022576"/>
    </source>
</evidence>
<comment type="similarity">
    <text evidence="8">Belongs to the class-II pyridoxal-phosphate-dependent aminotransferase family. Histidinol-phosphate aminotransferase subfamily.</text>
</comment>
<dbReference type="InterPro" id="IPR015424">
    <property type="entry name" value="PyrdxlP-dep_Trfase"/>
</dbReference>
<dbReference type="GO" id="GO:0000105">
    <property type="term" value="P:L-histidine biosynthetic process"/>
    <property type="evidence" value="ECO:0007669"/>
    <property type="project" value="UniProtKB-UniRule"/>
</dbReference>
<dbReference type="NCBIfam" id="TIGR01141">
    <property type="entry name" value="hisC"/>
    <property type="match status" value="1"/>
</dbReference>
<comment type="pathway">
    <text evidence="2 8">Amino-acid biosynthesis; L-histidine biosynthesis; L-histidine from 5-phospho-alpha-D-ribose 1-diphosphate: step 7/9.</text>
</comment>
<dbReference type="EMBL" id="QGGY01000014">
    <property type="protein sequence ID" value="PWJ73090.1"/>
    <property type="molecule type" value="Genomic_DNA"/>
</dbReference>
<dbReference type="PANTHER" id="PTHR43643">
    <property type="entry name" value="HISTIDINOL-PHOSPHATE AMINOTRANSFERASE 2"/>
    <property type="match status" value="1"/>
</dbReference>
<dbReference type="Proteomes" id="UP000245412">
    <property type="component" value="Unassembled WGS sequence"/>
</dbReference>
<dbReference type="RefSeq" id="WP_109747952.1">
    <property type="nucleotide sequence ID" value="NZ_JANKBI010000014.1"/>
</dbReference>
<dbReference type="HAMAP" id="MF_01023">
    <property type="entry name" value="HisC_aminotrans_2"/>
    <property type="match status" value="1"/>
</dbReference>
<dbReference type="Gene3D" id="3.90.1150.10">
    <property type="entry name" value="Aspartate Aminotransferase, domain 1"/>
    <property type="match status" value="1"/>
</dbReference>
<evidence type="ECO:0000313" key="11">
    <source>
        <dbReference type="Proteomes" id="UP000245412"/>
    </source>
</evidence>
<dbReference type="InterPro" id="IPR015422">
    <property type="entry name" value="PyrdxlP-dep_Trfase_small"/>
</dbReference>
<keyword evidence="5 8" id="KW-0808">Transferase</keyword>
<keyword evidence="8" id="KW-0368">Histidine biosynthesis</keyword>
<dbReference type="PROSITE" id="PS00599">
    <property type="entry name" value="AA_TRANSFER_CLASS_2"/>
    <property type="match status" value="1"/>
</dbReference>
<dbReference type="InterPro" id="IPR050106">
    <property type="entry name" value="HistidinolP_aminotransfase"/>
</dbReference>
<evidence type="ECO:0000256" key="3">
    <source>
        <dbReference type="ARBA" id="ARBA00011738"/>
    </source>
</evidence>
<name>A0AB73T034_9FIRM</name>
<dbReference type="Pfam" id="PF00155">
    <property type="entry name" value="Aminotran_1_2"/>
    <property type="match status" value="1"/>
</dbReference>
<comment type="cofactor">
    <cofactor evidence="1 8">
        <name>pyridoxal 5'-phosphate</name>
        <dbReference type="ChEBI" id="CHEBI:597326"/>
    </cofactor>
</comment>
<evidence type="ECO:0000256" key="7">
    <source>
        <dbReference type="ARBA" id="ARBA00047481"/>
    </source>
</evidence>
<feature type="domain" description="Aminotransferase class I/classII large" evidence="9">
    <location>
        <begin position="24"/>
        <end position="345"/>
    </location>
</feature>
<protein>
    <recommendedName>
        <fullName evidence="8">Histidinol-phosphate aminotransferase</fullName>
        <ecNumber evidence="8">2.6.1.9</ecNumber>
    </recommendedName>
    <alternativeName>
        <fullName evidence="8">Imidazole acetol-phosphate transaminase</fullName>
    </alternativeName>
</protein>
<gene>
    <name evidence="8" type="primary">hisC</name>
    <name evidence="10" type="ORF">C7383_11457</name>
</gene>
<keyword evidence="8" id="KW-0028">Amino-acid biosynthesis</keyword>
<dbReference type="AlphaFoldDB" id="A0AB73T034"/>